<feature type="compositionally biased region" description="Basic residues" evidence="1">
    <location>
        <begin position="800"/>
        <end position="818"/>
    </location>
</feature>
<comment type="caution">
    <text evidence="3">The sequence shown here is derived from an EMBL/GenBank/DDBJ whole genome shotgun (WGS) entry which is preliminary data.</text>
</comment>
<feature type="compositionally biased region" description="Low complexity" evidence="1">
    <location>
        <begin position="825"/>
        <end position="837"/>
    </location>
</feature>
<dbReference type="Proteomes" id="UP000674318">
    <property type="component" value="Unassembled WGS sequence"/>
</dbReference>
<proteinExistence type="predicted"/>
<dbReference type="InterPro" id="IPR035967">
    <property type="entry name" value="SWAP/Surp_sf"/>
</dbReference>
<evidence type="ECO:0000313" key="4">
    <source>
        <dbReference type="Proteomes" id="UP000674318"/>
    </source>
</evidence>
<feature type="compositionally biased region" description="Low complexity" evidence="1">
    <location>
        <begin position="332"/>
        <end position="345"/>
    </location>
</feature>
<dbReference type="RefSeq" id="XP_067759638.1">
    <property type="nucleotide sequence ID" value="XM_067903328.1"/>
</dbReference>
<accession>A0A836YHY6</accession>
<dbReference type="OrthoDB" id="377209at2759"/>
<dbReference type="SMART" id="SM00648">
    <property type="entry name" value="SWAP"/>
    <property type="match status" value="1"/>
</dbReference>
<keyword evidence="4" id="KW-1185">Reference proteome</keyword>
<feature type="compositionally biased region" description="Low complexity" evidence="1">
    <location>
        <begin position="461"/>
        <end position="477"/>
    </location>
</feature>
<feature type="region of interest" description="Disordered" evidence="1">
    <location>
        <begin position="459"/>
        <end position="483"/>
    </location>
</feature>
<dbReference type="GO" id="GO:0003723">
    <property type="term" value="F:RNA binding"/>
    <property type="evidence" value="ECO:0007669"/>
    <property type="project" value="InterPro"/>
</dbReference>
<dbReference type="EMBL" id="JAFJZO010000005">
    <property type="protein sequence ID" value="KAG5511426.1"/>
    <property type="molecule type" value="Genomic_DNA"/>
</dbReference>
<dbReference type="GO" id="GO:0005634">
    <property type="term" value="C:nucleus"/>
    <property type="evidence" value="ECO:0007669"/>
    <property type="project" value="TreeGrafter"/>
</dbReference>
<dbReference type="InterPro" id="IPR000061">
    <property type="entry name" value="Surp"/>
</dbReference>
<dbReference type="InterPro" id="IPR051485">
    <property type="entry name" value="SR-CTD_assoc_factor"/>
</dbReference>
<dbReference type="Pfam" id="PF01805">
    <property type="entry name" value="Surp"/>
    <property type="match status" value="1"/>
</dbReference>
<feature type="compositionally biased region" description="Basic and acidic residues" evidence="1">
    <location>
        <begin position="375"/>
        <end position="395"/>
    </location>
</feature>
<dbReference type="PROSITE" id="PS50128">
    <property type="entry name" value="SURP"/>
    <property type="match status" value="1"/>
</dbReference>
<feature type="region of interest" description="Disordered" evidence="1">
    <location>
        <begin position="1"/>
        <end position="44"/>
    </location>
</feature>
<feature type="region of interest" description="Disordered" evidence="1">
    <location>
        <begin position="693"/>
        <end position="748"/>
    </location>
</feature>
<feature type="region of interest" description="Disordered" evidence="1">
    <location>
        <begin position="855"/>
        <end position="898"/>
    </location>
</feature>
<feature type="compositionally biased region" description="Basic residues" evidence="1">
    <location>
        <begin position="358"/>
        <end position="374"/>
    </location>
</feature>
<dbReference type="KEGG" id="phet:94293405"/>
<evidence type="ECO:0000259" key="2">
    <source>
        <dbReference type="PROSITE" id="PS50128"/>
    </source>
</evidence>
<evidence type="ECO:0000256" key="1">
    <source>
        <dbReference type="SAM" id="MobiDB-lite"/>
    </source>
</evidence>
<dbReference type="AlphaFoldDB" id="A0A836YHY6"/>
<sequence length="1014" mass="107320">MQPRQLRQQSSASAPSVPAGNGRGNENFEDVDDGHSDVGFDNSTVLLYDTAHQPTNKSSDGPGGGGTASASPYARYEPVYAPQQQNVLGYALPDDRAITAAGWSGGSVFPAPDVSCSQPPRLHSHQQPPLMPPPYANPALLRPPSTVSGLGILGSGITVGGVSRPPTSSTFLPLTTVTEPAATTTTTIAGGGAPVISVSAEHDALKVPLHAPRLRVPANLPLEQTTLLDLLATAVVQGGPTTEEEIVRREVSRGNPAFSFLSDKFNHPCMLYYRWRLYSLLQGDTLLSWRTQPFQIEEARRAYVWVPPPPLKVGPECLVGLHQPELLDPLFPASGSGDAAAPAGGAEEEDGADVILRTARRRHRRRHSHHHHHHRDTDDETNYKRSRHETGDGSGHRSHHHIGGGSTSSSGSNSSMRSSSSSSSDDDKQDEAKGSGPRSAESGDGNAITAKIDRQPIGLLPADSGAEAPPSEAAADPTRIRLPPPSAQWISRQCTAHRHVFSILQPHLLAEWTALLNPYAIADPATVGDNLIATLCERWLQRSEIATRMMFAIRHVDAIHHLLSILLDAVVKVAYVATARSRQQTPDSANSFDSNVYCVEALWYLFVLHDIAMNASNTPELAAASVTSVNRNVSTRPQPLQPQQAVPATAGMMSGVASAGQSDMEEELFISEGSSEALEALYDVLNRQRLAARAGGGPTPTSPAAAGGAAPVSSATTVSSPPSSALRPTPRPRRRQRQPQRRSSYERCGDALEMILPTLMEACTATALAVSMDKERQRSQSSATAPTAAARVRHFKVLPPPQHHHQQQQQRSKPKKQLKAAENDSLAAPSPSSTALPIGGGPALSLKLDAGCDTAPAVASTSSSPSLSTPPPPSPSAGGKAITGASGGADSVAPSTSSTSSAPAVMLLHWLKALITVWMNVEQPLQLPPSPAFSAAAGIAGGPNVPVGTVWPDCQTDAADMPPEVILTYHVDPQHMSLLGLDAASQQQRGVHHQPPLLSARACAIMKDRYAFLF</sequence>
<feature type="compositionally biased region" description="Low complexity" evidence="1">
    <location>
        <begin position="702"/>
        <end position="728"/>
    </location>
</feature>
<feature type="compositionally biased region" description="Basic residues" evidence="1">
    <location>
        <begin position="730"/>
        <end position="740"/>
    </location>
</feature>
<feature type="compositionally biased region" description="Low complexity" evidence="1">
    <location>
        <begin position="855"/>
        <end position="867"/>
    </location>
</feature>
<dbReference type="Gene3D" id="1.10.10.790">
    <property type="entry name" value="Surp module"/>
    <property type="match status" value="1"/>
</dbReference>
<feature type="domain" description="SURP motif" evidence="2">
    <location>
        <begin position="227"/>
        <end position="273"/>
    </location>
</feature>
<organism evidence="3 4">
    <name type="scientific">Porcisia hertigi</name>
    <dbReference type="NCBI Taxonomy" id="2761500"/>
    <lineage>
        <taxon>Eukaryota</taxon>
        <taxon>Discoba</taxon>
        <taxon>Euglenozoa</taxon>
        <taxon>Kinetoplastea</taxon>
        <taxon>Metakinetoplastina</taxon>
        <taxon>Trypanosomatida</taxon>
        <taxon>Trypanosomatidae</taxon>
        <taxon>Leishmaniinae</taxon>
        <taxon>Porcisia</taxon>
    </lineage>
</organism>
<protein>
    <recommendedName>
        <fullName evidence="2">SURP motif domain-containing protein</fullName>
    </recommendedName>
</protein>
<dbReference type="PANTHER" id="PTHR23140:SF0">
    <property type="entry name" value="U2 SNRNP-ASSOCIATED SURP MOTIF-CONTAINING PROTEIN"/>
    <property type="match status" value="1"/>
</dbReference>
<dbReference type="PANTHER" id="PTHR23140">
    <property type="entry name" value="RNA PROCESSING PROTEIN LD23810P"/>
    <property type="match status" value="1"/>
</dbReference>
<gene>
    <name evidence="3" type="ORF">JKF63_07389</name>
</gene>
<feature type="region of interest" description="Disordered" evidence="1">
    <location>
        <begin position="800"/>
        <end position="840"/>
    </location>
</feature>
<evidence type="ECO:0000313" key="3">
    <source>
        <dbReference type="EMBL" id="KAG5511426.1"/>
    </source>
</evidence>
<feature type="compositionally biased region" description="Low complexity" evidence="1">
    <location>
        <begin position="407"/>
        <end position="423"/>
    </location>
</feature>
<dbReference type="SUPFAM" id="SSF109905">
    <property type="entry name" value="Surp module (SWAP domain)"/>
    <property type="match status" value="1"/>
</dbReference>
<reference evidence="3 4" key="1">
    <citation type="submission" date="2021-02" db="EMBL/GenBank/DDBJ databases">
        <title>Porcisia hertigi Genome sequencing and assembly.</title>
        <authorList>
            <person name="Almutairi H."/>
            <person name="Gatherer D."/>
        </authorList>
    </citation>
    <scope>NUCLEOTIDE SEQUENCE [LARGE SCALE GENOMIC DNA]</scope>
    <source>
        <strain evidence="3 4">C119</strain>
    </source>
</reference>
<feature type="compositionally biased region" description="Low complexity" evidence="1">
    <location>
        <begin position="10"/>
        <end position="19"/>
    </location>
</feature>
<feature type="region of interest" description="Disordered" evidence="1">
    <location>
        <begin position="330"/>
        <end position="447"/>
    </location>
</feature>
<dbReference type="GO" id="GO:0006396">
    <property type="term" value="P:RNA processing"/>
    <property type="evidence" value="ECO:0007669"/>
    <property type="project" value="InterPro"/>
</dbReference>
<name>A0A836YHY6_9TRYP</name>
<dbReference type="GeneID" id="94293405"/>